<dbReference type="Pfam" id="PF02518">
    <property type="entry name" value="HATPase_c"/>
    <property type="match status" value="1"/>
</dbReference>
<dbReference type="SMART" id="SM00387">
    <property type="entry name" value="HATPase_c"/>
    <property type="match status" value="1"/>
</dbReference>
<dbReference type="Pfam" id="PF13426">
    <property type="entry name" value="PAS_9"/>
    <property type="match status" value="1"/>
</dbReference>
<keyword evidence="3" id="KW-0597">Phosphoprotein</keyword>
<dbReference type="InterPro" id="IPR000014">
    <property type="entry name" value="PAS"/>
</dbReference>
<dbReference type="GO" id="GO:0000155">
    <property type="term" value="F:phosphorelay sensor kinase activity"/>
    <property type="evidence" value="ECO:0007669"/>
    <property type="project" value="InterPro"/>
</dbReference>
<dbReference type="PANTHER" id="PTHR42878">
    <property type="entry name" value="TWO-COMPONENT HISTIDINE KINASE"/>
    <property type="match status" value="1"/>
</dbReference>
<dbReference type="GO" id="GO:0030295">
    <property type="term" value="F:protein kinase activator activity"/>
    <property type="evidence" value="ECO:0007669"/>
    <property type="project" value="TreeGrafter"/>
</dbReference>
<evidence type="ECO:0000256" key="4">
    <source>
        <dbReference type="ARBA" id="ARBA00022679"/>
    </source>
</evidence>
<dbReference type="Proteomes" id="UP000811899">
    <property type="component" value="Unassembled WGS sequence"/>
</dbReference>
<dbReference type="InterPro" id="IPR035965">
    <property type="entry name" value="PAS-like_dom_sf"/>
</dbReference>
<keyword evidence="5" id="KW-0418">Kinase</keyword>
<dbReference type="PRINTS" id="PR00344">
    <property type="entry name" value="BCTRLSENSOR"/>
</dbReference>
<dbReference type="InterPro" id="IPR005467">
    <property type="entry name" value="His_kinase_dom"/>
</dbReference>
<dbReference type="SMART" id="SM00388">
    <property type="entry name" value="HisKA"/>
    <property type="match status" value="1"/>
</dbReference>
<dbReference type="CDD" id="cd00082">
    <property type="entry name" value="HisKA"/>
    <property type="match status" value="1"/>
</dbReference>
<dbReference type="SUPFAM" id="SSF55785">
    <property type="entry name" value="PYP-like sensor domain (PAS domain)"/>
    <property type="match status" value="1"/>
</dbReference>
<dbReference type="SUPFAM" id="SSF47384">
    <property type="entry name" value="Homodimeric domain of signal transducing histidine kinase"/>
    <property type="match status" value="1"/>
</dbReference>
<dbReference type="InterPro" id="IPR036097">
    <property type="entry name" value="HisK_dim/P_sf"/>
</dbReference>
<keyword evidence="7" id="KW-1133">Transmembrane helix</keyword>
<dbReference type="InterPro" id="IPR050351">
    <property type="entry name" value="BphY/WalK/GraS-like"/>
</dbReference>
<evidence type="ECO:0000256" key="1">
    <source>
        <dbReference type="ARBA" id="ARBA00000085"/>
    </source>
</evidence>
<evidence type="ECO:0000256" key="7">
    <source>
        <dbReference type="SAM" id="Phobius"/>
    </source>
</evidence>
<feature type="domain" description="PAC" evidence="9">
    <location>
        <begin position="157"/>
        <end position="211"/>
    </location>
</feature>
<evidence type="ECO:0000259" key="9">
    <source>
        <dbReference type="PROSITE" id="PS50113"/>
    </source>
</evidence>
<dbReference type="PANTHER" id="PTHR42878:SF15">
    <property type="entry name" value="BACTERIOPHYTOCHROME"/>
    <property type="match status" value="1"/>
</dbReference>
<dbReference type="Pfam" id="PF00512">
    <property type="entry name" value="HisKA"/>
    <property type="match status" value="1"/>
</dbReference>
<dbReference type="GO" id="GO:0000156">
    <property type="term" value="F:phosphorelay response regulator activity"/>
    <property type="evidence" value="ECO:0007669"/>
    <property type="project" value="TreeGrafter"/>
</dbReference>
<evidence type="ECO:0000313" key="11">
    <source>
        <dbReference type="Proteomes" id="UP000811899"/>
    </source>
</evidence>
<keyword evidence="7" id="KW-0812">Transmembrane</keyword>
<comment type="caution">
    <text evidence="10">The sequence shown here is derived from an EMBL/GenBank/DDBJ whole genome shotgun (WGS) entry which is preliminary data.</text>
</comment>
<dbReference type="Gene3D" id="3.30.450.20">
    <property type="entry name" value="PAS domain"/>
    <property type="match status" value="1"/>
</dbReference>
<proteinExistence type="predicted"/>
<dbReference type="InterPro" id="IPR000700">
    <property type="entry name" value="PAS-assoc_C"/>
</dbReference>
<protein>
    <recommendedName>
        <fullName evidence="2">histidine kinase</fullName>
        <ecNumber evidence="2">2.7.13.3</ecNumber>
    </recommendedName>
</protein>
<dbReference type="InterPro" id="IPR003661">
    <property type="entry name" value="HisK_dim/P_dom"/>
</dbReference>
<evidence type="ECO:0000259" key="8">
    <source>
        <dbReference type="PROSITE" id="PS50109"/>
    </source>
</evidence>
<dbReference type="InterPro" id="IPR004358">
    <property type="entry name" value="Sig_transdc_His_kin-like_C"/>
</dbReference>
<dbReference type="InterPro" id="IPR036890">
    <property type="entry name" value="HATPase_C_sf"/>
</dbReference>
<gene>
    <name evidence="10" type="ORF">KI809_01490</name>
</gene>
<organism evidence="10 11">
    <name type="scientific">Geoanaerobacter pelophilus</name>
    <dbReference type="NCBI Taxonomy" id="60036"/>
    <lineage>
        <taxon>Bacteria</taxon>
        <taxon>Pseudomonadati</taxon>
        <taxon>Thermodesulfobacteriota</taxon>
        <taxon>Desulfuromonadia</taxon>
        <taxon>Geobacterales</taxon>
        <taxon>Geobacteraceae</taxon>
        <taxon>Geoanaerobacter</taxon>
    </lineage>
</organism>
<evidence type="ECO:0000256" key="2">
    <source>
        <dbReference type="ARBA" id="ARBA00012438"/>
    </source>
</evidence>
<dbReference type="Gene3D" id="3.30.565.10">
    <property type="entry name" value="Histidine kinase-like ATPase, C-terminal domain"/>
    <property type="match status" value="1"/>
</dbReference>
<dbReference type="SUPFAM" id="SSF55874">
    <property type="entry name" value="ATPase domain of HSP90 chaperone/DNA topoisomerase II/histidine kinase"/>
    <property type="match status" value="1"/>
</dbReference>
<dbReference type="AlphaFoldDB" id="A0AAW4KWH5"/>
<comment type="catalytic activity">
    <reaction evidence="1">
        <text>ATP + protein L-histidine = ADP + protein N-phospho-L-histidine.</text>
        <dbReference type="EC" id="2.7.13.3"/>
    </reaction>
</comment>
<dbReference type="GO" id="GO:0007234">
    <property type="term" value="P:osmosensory signaling via phosphorelay pathway"/>
    <property type="evidence" value="ECO:0007669"/>
    <property type="project" value="TreeGrafter"/>
</dbReference>
<dbReference type="FunFam" id="3.30.565.10:FF:000006">
    <property type="entry name" value="Sensor histidine kinase WalK"/>
    <property type="match status" value="1"/>
</dbReference>
<feature type="domain" description="Histidine kinase" evidence="8">
    <location>
        <begin position="229"/>
        <end position="443"/>
    </location>
</feature>
<sequence length="444" mass="48228">MPEFKKLHIIVIAVCCIALFWVADVYVDAKFFGEGGVGQQFFHPTAQELWYRSAFAVALLVFTAFVCVVISQRDRLDRQLTSALEAAASEKSKSEAIIAAIGDGISIQDTGFRVLYQNEVHRQMAGGNFIGEQCFSAFGRGTSPCEGCPVVAAFNDGGIHTLVKQTPPGSATTHIEIIASPLRDASGNIVAGIEVVRDISSHMQSEANLARKAADLEALNRELESFAHSVSHDLRKPLTVIYTAAHYLRENSVAAEADPASYFINTICDASQRMEELIESLQMLANISHRQINHARLNLSELASVITADLGLINPERHVSCHITPGLTAYGDCGLIRILLENLLGNAWKYTANEPAASITFGECETIRGKAFFVQDNGAGFDMAFADNLFKLFSRLHDSKQFSGTGIGLATVKRVVERHGGQVWGEGKVGEGATFYFILPEGKG</sequence>
<dbReference type="EMBL" id="JAHCVJ010000001">
    <property type="protein sequence ID" value="MBT0662958.1"/>
    <property type="molecule type" value="Genomic_DNA"/>
</dbReference>
<dbReference type="Gene3D" id="1.10.287.130">
    <property type="match status" value="1"/>
</dbReference>
<dbReference type="RefSeq" id="WP_214169742.1">
    <property type="nucleotide sequence ID" value="NZ_JAHCVJ010000001.1"/>
</dbReference>
<keyword evidence="4" id="KW-0808">Transferase</keyword>
<dbReference type="InterPro" id="IPR003594">
    <property type="entry name" value="HATPase_dom"/>
</dbReference>
<accession>A0AAW4KWH5</accession>
<keyword evidence="6 7" id="KW-0472">Membrane</keyword>
<dbReference type="EC" id="2.7.13.3" evidence="2"/>
<evidence type="ECO:0000256" key="6">
    <source>
        <dbReference type="ARBA" id="ARBA00023136"/>
    </source>
</evidence>
<evidence type="ECO:0000313" key="10">
    <source>
        <dbReference type="EMBL" id="MBT0662958.1"/>
    </source>
</evidence>
<evidence type="ECO:0000256" key="5">
    <source>
        <dbReference type="ARBA" id="ARBA00022777"/>
    </source>
</evidence>
<keyword evidence="11" id="KW-1185">Reference proteome</keyword>
<feature type="transmembrane region" description="Helical" evidence="7">
    <location>
        <begin position="49"/>
        <end position="70"/>
    </location>
</feature>
<dbReference type="GO" id="GO:0016020">
    <property type="term" value="C:membrane"/>
    <property type="evidence" value="ECO:0007669"/>
    <property type="project" value="UniProtKB-SubCell"/>
</dbReference>
<feature type="transmembrane region" description="Helical" evidence="7">
    <location>
        <begin position="7"/>
        <end position="29"/>
    </location>
</feature>
<reference evidence="10 11" key="1">
    <citation type="submission" date="2021-05" db="EMBL/GenBank/DDBJ databases">
        <title>The draft genome of Geobacter pelophilus DSM 12255.</title>
        <authorList>
            <person name="Xu Z."/>
            <person name="Masuda Y."/>
            <person name="Itoh H."/>
            <person name="Senoo K."/>
        </authorList>
    </citation>
    <scope>NUCLEOTIDE SEQUENCE [LARGE SCALE GENOMIC DNA]</scope>
    <source>
        <strain evidence="10 11">DSM 12255</strain>
    </source>
</reference>
<name>A0AAW4KWH5_9BACT</name>
<dbReference type="PROSITE" id="PS50113">
    <property type="entry name" value="PAC"/>
    <property type="match status" value="1"/>
</dbReference>
<evidence type="ECO:0000256" key="3">
    <source>
        <dbReference type="ARBA" id="ARBA00022553"/>
    </source>
</evidence>
<dbReference type="PROSITE" id="PS50109">
    <property type="entry name" value="HIS_KIN"/>
    <property type="match status" value="1"/>
</dbReference>